<evidence type="ECO:0000313" key="2">
    <source>
        <dbReference type="Proteomes" id="UP001140096"/>
    </source>
</evidence>
<accession>A0ACC1KY40</accession>
<evidence type="ECO:0000313" key="1">
    <source>
        <dbReference type="EMBL" id="KAJ2797118.1"/>
    </source>
</evidence>
<name>A0ACC1KY40_9FUNG</name>
<sequence length="109" mass="11285">MGISAIFKRPKATSSSSQASTDDSIKDGQRPRHIKRRPTASGNRPSEAPKVGSKGAARVISPTSSASDIGELPTPENSLNKGQGALHTRGSITKSIVAPVALPARNQAD</sequence>
<proteinExistence type="predicted"/>
<comment type="caution">
    <text evidence="1">The sequence shown here is derived from an EMBL/GenBank/DDBJ whole genome shotgun (WGS) entry which is preliminary data.</text>
</comment>
<feature type="non-terminal residue" evidence="1">
    <location>
        <position position="109"/>
    </location>
</feature>
<dbReference type="Proteomes" id="UP001140096">
    <property type="component" value="Unassembled WGS sequence"/>
</dbReference>
<gene>
    <name evidence="1" type="ORF">H4S07_006026</name>
</gene>
<protein>
    <submittedName>
        <fullName evidence="1">Uncharacterized protein</fullName>
    </submittedName>
</protein>
<reference evidence="1" key="1">
    <citation type="submission" date="2022-07" db="EMBL/GenBank/DDBJ databases">
        <title>Phylogenomic reconstructions and comparative analyses of Kickxellomycotina fungi.</title>
        <authorList>
            <person name="Reynolds N.K."/>
            <person name="Stajich J.E."/>
            <person name="Barry K."/>
            <person name="Grigoriev I.V."/>
            <person name="Crous P."/>
            <person name="Smith M.E."/>
        </authorList>
    </citation>
    <scope>NUCLEOTIDE SEQUENCE</scope>
    <source>
        <strain evidence="1">CBS 102833</strain>
    </source>
</reference>
<dbReference type="EMBL" id="JANBUP010003320">
    <property type="protein sequence ID" value="KAJ2797118.1"/>
    <property type="molecule type" value="Genomic_DNA"/>
</dbReference>
<organism evidence="1 2">
    <name type="scientific">Coemansia furcata</name>
    <dbReference type="NCBI Taxonomy" id="417177"/>
    <lineage>
        <taxon>Eukaryota</taxon>
        <taxon>Fungi</taxon>
        <taxon>Fungi incertae sedis</taxon>
        <taxon>Zoopagomycota</taxon>
        <taxon>Kickxellomycotina</taxon>
        <taxon>Kickxellomycetes</taxon>
        <taxon>Kickxellales</taxon>
        <taxon>Kickxellaceae</taxon>
        <taxon>Coemansia</taxon>
    </lineage>
</organism>
<keyword evidence="2" id="KW-1185">Reference proteome</keyword>